<gene>
    <name evidence="4" type="ORF">H4R20_006756</name>
</gene>
<dbReference type="Proteomes" id="UP001140094">
    <property type="component" value="Unassembled WGS sequence"/>
</dbReference>
<sequence length="265" mass="30235">MARDTLAQLIEYSESFIKTLIAYNYLECNVERLFIEHLIHAPSSFFDSHTRQYVTSAYRDGLQTLSSEIPQFLMRELANLARIASSVYHVGCSIPQLLLFVPLIAWAAQRRDALIVPTRSALRKIARTRRLARSRVTDIIADGGRMIRLFGVEPYFTQLYINGGDEKYRLRQPMIALSNLSQAVRAAVKHAGDMIITCFMLLQTRHTRFKVSSGECIAYQRLLNSLVNGTSQVVYLSSNIQTFSDKVDTYRLFTNIKPEAPYIVK</sequence>
<dbReference type="EMBL" id="JANBUO010003169">
    <property type="protein sequence ID" value="KAJ2792351.1"/>
    <property type="molecule type" value="Genomic_DNA"/>
</dbReference>
<evidence type="ECO:0000313" key="5">
    <source>
        <dbReference type="Proteomes" id="UP001140094"/>
    </source>
</evidence>
<dbReference type="GO" id="GO:0016020">
    <property type="term" value="C:membrane"/>
    <property type="evidence" value="ECO:0007669"/>
    <property type="project" value="InterPro"/>
</dbReference>
<keyword evidence="5" id="KW-1185">Reference proteome</keyword>
<dbReference type="OrthoDB" id="6500128at2759"/>
<protein>
    <submittedName>
        <fullName evidence="4">Uncharacterized protein</fullName>
    </submittedName>
</protein>
<organism evidence="4 5">
    <name type="scientific">Coemansia guatemalensis</name>
    <dbReference type="NCBI Taxonomy" id="2761395"/>
    <lineage>
        <taxon>Eukaryota</taxon>
        <taxon>Fungi</taxon>
        <taxon>Fungi incertae sedis</taxon>
        <taxon>Zoopagomycota</taxon>
        <taxon>Kickxellomycotina</taxon>
        <taxon>Kickxellomycetes</taxon>
        <taxon>Kickxellales</taxon>
        <taxon>Kickxellaceae</taxon>
        <taxon>Coemansia</taxon>
    </lineage>
</organism>
<evidence type="ECO:0000256" key="3">
    <source>
        <dbReference type="ARBA" id="ARBA00023136"/>
    </source>
</evidence>
<evidence type="ECO:0000256" key="1">
    <source>
        <dbReference type="ARBA" id="ARBA00022692"/>
    </source>
</evidence>
<keyword evidence="3" id="KW-0472">Membrane</keyword>
<keyword evidence="1" id="KW-0812">Transmembrane</keyword>
<accession>A0A9W8HM76</accession>
<evidence type="ECO:0000313" key="4">
    <source>
        <dbReference type="EMBL" id="KAJ2792351.1"/>
    </source>
</evidence>
<keyword evidence="2" id="KW-1133">Transmembrane helix</keyword>
<name>A0A9W8HM76_9FUNG</name>
<feature type="non-terminal residue" evidence="4">
    <location>
        <position position="265"/>
    </location>
</feature>
<evidence type="ECO:0000256" key="2">
    <source>
        <dbReference type="ARBA" id="ARBA00022989"/>
    </source>
</evidence>
<dbReference type="SUPFAM" id="SSF90123">
    <property type="entry name" value="ABC transporter transmembrane region"/>
    <property type="match status" value="1"/>
</dbReference>
<proteinExistence type="predicted"/>
<dbReference type="Gene3D" id="1.20.1560.10">
    <property type="entry name" value="ABC transporter type 1, transmembrane domain"/>
    <property type="match status" value="1"/>
</dbReference>
<dbReference type="GO" id="GO:0005524">
    <property type="term" value="F:ATP binding"/>
    <property type="evidence" value="ECO:0007669"/>
    <property type="project" value="InterPro"/>
</dbReference>
<comment type="caution">
    <text evidence="4">The sequence shown here is derived from an EMBL/GenBank/DDBJ whole genome shotgun (WGS) entry which is preliminary data.</text>
</comment>
<reference evidence="4" key="1">
    <citation type="submission" date="2022-07" db="EMBL/GenBank/DDBJ databases">
        <title>Phylogenomic reconstructions and comparative analyses of Kickxellomycotina fungi.</title>
        <authorList>
            <person name="Reynolds N.K."/>
            <person name="Stajich J.E."/>
            <person name="Barry K."/>
            <person name="Grigoriev I.V."/>
            <person name="Crous P."/>
            <person name="Smith M.E."/>
        </authorList>
    </citation>
    <scope>NUCLEOTIDE SEQUENCE</scope>
    <source>
        <strain evidence="4">NRRL 1565</strain>
    </source>
</reference>
<dbReference type="InterPro" id="IPR036640">
    <property type="entry name" value="ABC1_TM_sf"/>
</dbReference>
<dbReference type="AlphaFoldDB" id="A0A9W8HM76"/>